<sequence>MSALRHAAAFGRNDLAGVRRDTMLRFLVVAPFVYVAVVRFPLPALTELLRERYAFDLLPYHPLIISLFLILGSAAILGALAGLMLLEEKDAGTLLALRVTPVALGTFAAYRAATVVAVTAGYVVVGMLLCGLVPAEVLPGAAAAALCAGLLAAALALTMALVANNQVEGLAVVRALGIVVAGLPAVPYFVPAPWELLFGVLPSYWPVKVYWVAAEGGDWWPYAAVGTAYLALVVGLLLRAYAGRRFS</sequence>
<dbReference type="RefSeq" id="WP_106247839.1">
    <property type="nucleotide sequence ID" value="NZ_PVZC01000005.1"/>
</dbReference>
<keyword evidence="3" id="KW-1185">Reference proteome</keyword>
<proteinExistence type="predicted"/>
<feature type="transmembrane region" description="Helical" evidence="1">
    <location>
        <begin position="22"/>
        <end position="42"/>
    </location>
</feature>
<keyword evidence="1" id="KW-1133">Transmembrane helix</keyword>
<evidence type="ECO:0000313" key="2">
    <source>
        <dbReference type="EMBL" id="PRX97981.1"/>
    </source>
</evidence>
<protein>
    <submittedName>
        <fullName evidence="2">Fluoroquinolone transport system permease protein</fullName>
    </submittedName>
</protein>
<dbReference type="EMBL" id="PVZC01000005">
    <property type="protein sequence ID" value="PRX97981.1"/>
    <property type="molecule type" value="Genomic_DNA"/>
</dbReference>
<comment type="caution">
    <text evidence="2">The sequence shown here is derived from an EMBL/GenBank/DDBJ whole genome shotgun (WGS) entry which is preliminary data.</text>
</comment>
<dbReference type="AlphaFoldDB" id="A0A2T0Q2G0"/>
<reference evidence="2 3" key="1">
    <citation type="submission" date="2018-03" db="EMBL/GenBank/DDBJ databases">
        <title>Genomic Encyclopedia of Archaeal and Bacterial Type Strains, Phase II (KMG-II): from individual species to whole genera.</title>
        <authorList>
            <person name="Goeker M."/>
        </authorList>
    </citation>
    <scope>NUCLEOTIDE SEQUENCE [LARGE SCALE GENOMIC DNA]</scope>
    <source>
        <strain evidence="2 3">DSM 45601</strain>
    </source>
</reference>
<feature type="transmembrane region" description="Helical" evidence="1">
    <location>
        <begin position="141"/>
        <end position="163"/>
    </location>
</feature>
<keyword evidence="1" id="KW-0472">Membrane</keyword>
<dbReference type="Proteomes" id="UP000237846">
    <property type="component" value="Unassembled WGS sequence"/>
</dbReference>
<feature type="transmembrane region" description="Helical" evidence="1">
    <location>
        <begin position="170"/>
        <end position="190"/>
    </location>
</feature>
<gene>
    <name evidence="2" type="ORF">CLV72_105334</name>
</gene>
<feature type="transmembrane region" description="Helical" evidence="1">
    <location>
        <begin position="219"/>
        <end position="242"/>
    </location>
</feature>
<name>A0A2T0Q2G0_9ACTN</name>
<feature type="transmembrane region" description="Helical" evidence="1">
    <location>
        <begin position="107"/>
        <end position="135"/>
    </location>
</feature>
<dbReference type="OrthoDB" id="3430507at2"/>
<feature type="transmembrane region" description="Helical" evidence="1">
    <location>
        <begin position="62"/>
        <end position="86"/>
    </location>
</feature>
<evidence type="ECO:0000313" key="3">
    <source>
        <dbReference type="Proteomes" id="UP000237846"/>
    </source>
</evidence>
<keyword evidence="1" id="KW-0812">Transmembrane</keyword>
<accession>A0A2T0Q2G0</accession>
<evidence type="ECO:0000256" key="1">
    <source>
        <dbReference type="SAM" id="Phobius"/>
    </source>
</evidence>
<organism evidence="2 3">
    <name type="scientific">Allonocardiopsis opalescens</name>
    <dbReference type="NCBI Taxonomy" id="1144618"/>
    <lineage>
        <taxon>Bacteria</taxon>
        <taxon>Bacillati</taxon>
        <taxon>Actinomycetota</taxon>
        <taxon>Actinomycetes</taxon>
        <taxon>Streptosporangiales</taxon>
        <taxon>Allonocardiopsis</taxon>
    </lineage>
</organism>